<dbReference type="PRINTS" id="PR00035">
    <property type="entry name" value="HTHGNTR"/>
</dbReference>
<dbReference type="GO" id="GO:0000976">
    <property type="term" value="F:transcription cis-regulatory region binding"/>
    <property type="evidence" value="ECO:0007669"/>
    <property type="project" value="TreeGrafter"/>
</dbReference>
<sequence length="398" mass="45157">MKTVRKRLFTRPLQSCIFIIKCMEMYLVKSDKRVPLYMQLRAYISDQIQQQVLKPHDKLPTEQELSEQFKVSRITVKNALKDLAEEGVIYRIQGRGTFVSGAEKKETALYEGTQTSASLPVVAVIVPRLDNLFIGNVLIGLESRLARYQYRMLFMTTQDHQDLERKVLQEMAADGVKGLIIYPAEGENYNEEILKLSLHNFPIVLIDRYLPGINTNFVGTDNFQAAYDAVTYLIARGHSEIGFVSSEVKGTTSLEERFEGYRQALLQHGLPLNYDYQLFQADEDEISRFLAARQGRFAVLAAHNGIGHRVMKAAAELDIAIPERLSVIFFDDYEYSDLTRVKPALIVQDAEQIGLQAVELLMKAINGQESKAQLKLATRFQEGDSVLDLHTPTRGESR</sequence>
<dbReference type="GO" id="GO:0003700">
    <property type="term" value="F:DNA-binding transcription factor activity"/>
    <property type="evidence" value="ECO:0007669"/>
    <property type="project" value="InterPro"/>
</dbReference>
<dbReference type="InterPro" id="IPR000524">
    <property type="entry name" value="Tscrpt_reg_HTH_GntR"/>
</dbReference>
<name>A0A4Y8PQW4_9BACL</name>
<keyword evidence="2" id="KW-0238">DNA-binding</keyword>
<accession>A0A4Y8PQW4</accession>
<dbReference type="SUPFAM" id="SSF46785">
    <property type="entry name" value="Winged helix' DNA-binding domain"/>
    <property type="match status" value="1"/>
</dbReference>
<dbReference type="InterPro" id="IPR046335">
    <property type="entry name" value="LacI/GalR-like_sensor"/>
</dbReference>
<dbReference type="AlphaFoldDB" id="A0A4Y8PQW4"/>
<evidence type="ECO:0000256" key="1">
    <source>
        <dbReference type="ARBA" id="ARBA00023015"/>
    </source>
</evidence>
<dbReference type="PANTHER" id="PTHR30146">
    <property type="entry name" value="LACI-RELATED TRANSCRIPTIONAL REPRESSOR"/>
    <property type="match status" value="1"/>
</dbReference>
<dbReference type="InterPro" id="IPR036390">
    <property type="entry name" value="WH_DNA-bd_sf"/>
</dbReference>
<keyword evidence="1" id="KW-0805">Transcription regulation</keyword>
<keyword evidence="6" id="KW-1185">Reference proteome</keyword>
<evidence type="ECO:0000313" key="6">
    <source>
        <dbReference type="Proteomes" id="UP000298246"/>
    </source>
</evidence>
<evidence type="ECO:0000259" key="4">
    <source>
        <dbReference type="PROSITE" id="PS50949"/>
    </source>
</evidence>
<dbReference type="SUPFAM" id="SSF53822">
    <property type="entry name" value="Periplasmic binding protein-like I"/>
    <property type="match status" value="1"/>
</dbReference>
<dbReference type="PROSITE" id="PS50949">
    <property type="entry name" value="HTH_GNTR"/>
    <property type="match status" value="1"/>
</dbReference>
<protein>
    <recommendedName>
        <fullName evidence="4">HTH gntR-type domain-containing protein</fullName>
    </recommendedName>
</protein>
<proteinExistence type="predicted"/>
<evidence type="ECO:0000256" key="2">
    <source>
        <dbReference type="ARBA" id="ARBA00023125"/>
    </source>
</evidence>
<evidence type="ECO:0000313" key="5">
    <source>
        <dbReference type="EMBL" id="TFE83089.1"/>
    </source>
</evidence>
<dbReference type="Proteomes" id="UP000298246">
    <property type="component" value="Unassembled WGS sequence"/>
</dbReference>
<keyword evidence="3" id="KW-0804">Transcription</keyword>
<gene>
    <name evidence="5" type="ORF">B5M42_23835</name>
</gene>
<dbReference type="EMBL" id="MYFO01000058">
    <property type="protein sequence ID" value="TFE83089.1"/>
    <property type="molecule type" value="Genomic_DNA"/>
</dbReference>
<organism evidence="5 6">
    <name type="scientific">Paenibacillus athensensis</name>
    <dbReference type="NCBI Taxonomy" id="1967502"/>
    <lineage>
        <taxon>Bacteria</taxon>
        <taxon>Bacillati</taxon>
        <taxon>Bacillota</taxon>
        <taxon>Bacilli</taxon>
        <taxon>Bacillales</taxon>
        <taxon>Paenibacillaceae</taxon>
        <taxon>Paenibacillus</taxon>
    </lineage>
</organism>
<dbReference type="Gene3D" id="3.40.50.2300">
    <property type="match status" value="2"/>
</dbReference>
<dbReference type="FunFam" id="1.10.10.10:FF:000079">
    <property type="entry name" value="GntR family transcriptional regulator"/>
    <property type="match status" value="1"/>
</dbReference>
<dbReference type="InterPro" id="IPR036388">
    <property type="entry name" value="WH-like_DNA-bd_sf"/>
</dbReference>
<dbReference type="OrthoDB" id="9799482at2"/>
<dbReference type="SMART" id="SM00345">
    <property type="entry name" value="HTH_GNTR"/>
    <property type="match status" value="1"/>
</dbReference>
<evidence type="ECO:0000256" key="3">
    <source>
        <dbReference type="ARBA" id="ARBA00023163"/>
    </source>
</evidence>
<comment type="caution">
    <text evidence="5">The sequence shown here is derived from an EMBL/GenBank/DDBJ whole genome shotgun (WGS) entry which is preliminary data.</text>
</comment>
<dbReference type="InterPro" id="IPR028082">
    <property type="entry name" value="Peripla_BP_I"/>
</dbReference>
<feature type="domain" description="HTH gntR-type" evidence="4">
    <location>
        <begin position="34"/>
        <end position="102"/>
    </location>
</feature>
<dbReference type="CDD" id="cd07377">
    <property type="entry name" value="WHTH_GntR"/>
    <property type="match status" value="1"/>
</dbReference>
<dbReference type="Pfam" id="PF00392">
    <property type="entry name" value="GntR"/>
    <property type="match status" value="1"/>
</dbReference>
<reference evidence="5 6" key="1">
    <citation type="submission" date="2017-03" db="EMBL/GenBank/DDBJ databases">
        <title>Isolation of Levoglucosan Utilizing Bacteria.</title>
        <authorList>
            <person name="Arya A.S."/>
        </authorList>
    </citation>
    <scope>NUCLEOTIDE SEQUENCE [LARGE SCALE GENOMIC DNA]</scope>
    <source>
        <strain evidence="5 6">MEC069</strain>
    </source>
</reference>
<dbReference type="CDD" id="cd06267">
    <property type="entry name" value="PBP1_LacI_sugar_binding-like"/>
    <property type="match status" value="1"/>
</dbReference>
<dbReference type="Pfam" id="PF13377">
    <property type="entry name" value="Peripla_BP_3"/>
    <property type="match status" value="1"/>
</dbReference>
<dbReference type="PANTHER" id="PTHR30146:SF109">
    <property type="entry name" value="HTH-TYPE TRANSCRIPTIONAL REGULATOR GALS"/>
    <property type="match status" value="1"/>
</dbReference>
<dbReference type="Gene3D" id="1.10.10.10">
    <property type="entry name" value="Winged helix-like DNA-binding domain superfamily/Winged helix DNA-binding domain"/>
    <property type="match status" value="1"/>
</dbReference>